<keyword evidence="4" id="KW-1185">Reference proteome</keyword>
<evidence type="ECO:0000313" key="3">
    <source>
        <dbReference type="EMBL" id="QNN70276.1"/>
    </source>
</evidence>
<dbReference type="Gene3D" id="3.40.50.1820">
    <property type="entry name" value="alpha/beta hydrolase"/>
    <property type="match status" value="1"/>
</dbReference>
<dbReference type="SUPFAM" id="SSF53474">
    <property type="entry name" value="alpha/beta-Hydrolases"/>
    <property type="match status" value="1"/>
</dbReference>
<reference evidence="3 4" key="1">
    <citation type="submission" date="2020-08" db="EMBL/GenBank/DDBJ databases">
        <title>Genome sequence of Thermomonas carbonis KCTC 42013T.</title>
        <authorList>
            <person name="Hyun D.-W."/>
            <person name="Bae J.-W."/>
        </authorList>
    </citation>
    <scope>NUCLEOTIDE SEQUENCE [LARGE SCALE GENOMIC DNA]</scope>
    <source>
        <strain evidence="3 4">KCTC 42013</strain>
    </source>
</reference>
<sequence length="271" mass="28638">MRRQPFSRLLLALGLLLATSPAFAAIVAKPVEWKVGKDRFSGYVVYDNASTDKRPGLVMVPNWMGVTKDSIERAKAVAGDDYVVLVADVYGKGKRPKNAKQAGAFAGGLRGDDRSVLRARMDGAVAALKAQATKSPLDAERIGALGFCFGGSAVLELAREGSELAGVVSLHGGIAPGAKSTTAAEVKTPVLVLNGAADKAVSDADILAFENEMDAAGADWQFVDFAGAVHCFAEPSAGNDPSTNCAYDERAAKRAYRMLADFFEERFDTND</sequence>
<feature type="chain" id="PRO_5028919393" evidence="1">
    <location>
        <begin position="25"/>
        <end position="271"/>
    </location>
</feature>
<protein>
    <submittedName>
        <fullName evidence="3">Dienelactone hydrolase family protein</fullName>
    </submittedName>
</protein>
<dbReference type="Pfam" id="PF01738">
    <property type="entry name" value="DLH"/>
    <property type="match status" value="1"/>
</dbReference>
<keyword evidence="1" id="KW-0732">Signal</keyword>
<organism evidence="3 4">
    <name type="scientific">Thermomonas carbonis</name>
    <dbReference type="NCBI Taxonomy" id="1463158"/>
    <lineage>
        <taxon>Bacteria</taxon>
        <taxon>Pseudomonadati</taxon>
        <taxon>Pseudomonadota</taxon>
        <taxon>Gammaproteobacteria</taxon>
        <taxon>Lysobacterales</taxon>
        <taxon>Lysobacteraceae</taxon>
        <taxon>Thermomonas</taxon>
    </lineage>
</organism>
<evidence type="ECO:0000259" key="2">
    <source>
        <dbReference type="Pfam" id="PF01738"/>
    </source>
</evidence>
<accession>A0A7G9SR01</accession>
<dbReference type="GO" id="GO:0016787">
    <property type="term" value="F:hydrolase activity"/>
    <property type="evidence" value="ECO:0007669"/>
    <property type="project" value="UniProtKB-KW"/>
</dbReference>
<evidence type="ECO:0000256" key="1">
    <source>
        <dbReference type="SAM" id="SignalP"/>
    </source>
</evidence>
<dbReference type="AlphaFoldDB" id="A0A7G9SR01"/>
<proteinExistence type="predicted"/>
<feature type="domain" description="Dienelactone hydrolase" evidence="2">
    <location>
        <begin position="41"/>
        <end position="265"/>
    </location>
</feature>
<dbReference type="PANTHER" id="PTHR22946">
    <property type="entry name" value="DIENELACTONE HYDROLASE DOMAIN-CONTAINING PROTEIN-RELATED"/>
    <property type="match status" value="1"/>
</dbReference>
<gene>
    <name evidence="3" type="ORF">H9L16_01110</name>
</gene>
<evidence type="ECO:0000313" key="4">
    <source>
        <dbReference type="Proteomes" id="UP000515804"/>
    </source>
</evidence>
<dbReference type="KEGG" id="tcn:H9L16_01110"/>
<dbReference type="InterPro" id="IPR050261">
    <property type="entry name" value="FrsA_esterase"/>
</dbReference>
<feature type="signal peptide" evidence="1">
    <location>
        <begin position="1"/>
        <end position="24"/>
    </location>
</feature>
<keyword evidence="3" id="KW-0378">Hydrolase</keyword>
<dbReference type="Proteomes" id="UP000515804">
    <property type="component" value="Chromosome"/>
</dbReference>
<name>A0A7G9SR01_9GAMM</name>
<dbReference type="InterPro" id="IPR002925">
    <property type="entry name" value="Dienelactn_hydro"/>
</dbReference>
<dbReference type="PANTHER" id="PTHR22946:SF4">
    <property type="entry name" value="ESTERASE FRSA"/>
    <property type="match status" value="1"/>
</dbReference>
<dbReference type="RefSeq" id="WP_187552792.1">
    <property type="nucleotide sequence ID" value="NZ_BMZL01000001.1"/>
</dbReference>
<dbReference type="EMBL" id="CP060719">
    <property type="protein sequence ID" value="QNN70276.1"/>
    <property type="molecule type" value="Genomic_DNA"/>
</dbReference>
<dbReference type="InterPro" id="IPR029058">
    <property type="entry name" value="AB_hydrolase_fold"/>
</dbReference>